<gene>
    <name evidence="1" type="ORF">D3093_33820</name>
</gene>
<keyword evidence="1" id="KW-0614">Plasmid</keyword>
<dbReference type="KEGG" id="aare:D3093_33820"/>
<evidence type="ECO:0000313" key="1">
    <source>
        <dbReference type="EMBL" id="QCO00219.1"/>
    </source>
</evidence>
<organism evidence="1 2">
    <name type="scientific">Azospirillum argentinense</name>
    <dbReference type="NCBI Taxonomy" id="2970906"/>
    <lineage>
        <taxon>Bacteria</taxon>
        <taxon>Pseudomonadati</taxon>
        <taxon>Pseudomonadota</taxon>
        <taxon>Alphaproteobacteria</taxon>
        <taxon>Rhodospirillales</taxon>
        <taxon>Azospirillaceae</taxon>
        <taxon>Azospirillum</taxon>
    </lineage>
</organism>
<dbReference type="EMBL" id="CP032326">
    <property type="protein sequence ID" value="QCO00219.1"/>
    <property type="molecule type" value="Genomic_DNA"/>
</dbReference>
<dbReference type="AlphaFoldDB" id="A0A4D8PWF6"/>
<name>A0A4D8PWF6_9PROT</name>
<protein>
    <submittedName>
        <fullName evidence="1">Uncharacterized protein</fullName>
    </submittedName>
</protein>
<reference evidence="1 2" key="1">
    <citation type="submission" date="2018-09" db="EMBL/GenBank/DDBJ databases">
        <title>Whole genome based analysis of evolution and adaptive divergence in Indian and Brazilian strains of Azospirillum brasilense.</title>
        <authorList>
            <person name="Singh C."/>
            <person name="Tripathi A.K."/>
        </authorList>
    </citation>
    <scope>NUCLEOTIDE SEQUENCE [LARGE SCALE GENOMIC DNA]</scope>
    <source>
        <strain evidence="1 2">MTCC4035</strain>
        <plasmid evidence="1 2">p5</plasmid>
    </source>
</reference>
<proteinExistence type="predicted"/>
<sequence>MTSTGLKFRTISGVTFTIFATLMDGRLLGSAMRARGVSAAAVPLSNGGADEASVSEFPAIGCMVSYSLKYAL</sequence>
<accession>A0A4D8PWF6</accession>
<geneLocation type="plasmid" evidence="1 2">
    <name>p5</name>
</geneLocation>
<evidence type="ECO:0000313" key="2">
    <source>
        <dbReference type="Proteomes" id="UP000298595"/>
    </source>
</evidence>
<dbReference type="Proteomes" id="UP000298595">
    <property type="component" value="Plasmid p5"/>
</dbReference>